<evidence type="ECO:0000313" key="1">
    <source>
        <dbReference type="EMBL" id="KAJ7360153.1"/>
    </source>
</evidence>
<name>A0A9W9YNC8_9CNID</name>
<gene>
    <name evidence="1" type="ORF">OS493_018141</name>
</gene>
<keyword evidence="2" id="KW-1185">Reference proteome</keyword>
<dbReference type="AlphaFoldDB" id="A0A9W9YNC8"/>
<dbReference type="Proteomes" id="UP001163046">
    <property type="component" value="Unassembled WGS sequence"/>
</dbReference>
<protein>
    <submittedName>
        <fullName evidence="1">Uncharacterized protein</fullName>
    </submittedName>
</protein>
<proteinExistence type="predicted"/>
<dbReference type="EMBL" id="MU827311">
    <property type="protein sequence ID" value="KAJ7360153.1"/>
    <property type="molecule type" value="Genomic_DNA"/>
</dbReference>
<evidence type="ECO:0000313" key="2">
    <source>
        <dbReference type="Proteomes" id="UP001163046"/>
    </source>
</evidence>
<organism evidence="1 2">
    <name type="scientific">Desmophyllum pertusum</name>
    <dbReference type="NCBI Taxonomy" id="174260"/>
    <lineage>
        <taxon>Eukaryota</taxon>
        <taxon>Metazoa</taxon>
        <taxon>Cnidaria</taxon>
        <taxon>Anthozoa</taxon>
        <taxon>Hexacorallia</taxon>
        <taxon>Scleractinia</taxon>
        <taxon>Caryophylliina</taxon>
        <taxon>Caryophylliidae</taxon>
        <taxon>Desmophyllum</taxon>
    </lineage>
</organism>
<accession>A0A9W9YNC8</accession>
<reference evidence="1" key="1">
    <citation type="submission" date="2023-01" db="EMBL/GenBank/DDBJ databases">
        <title>Genome assembly of the deep-sea coral Lophelia pertusa.</title>
        <authorList>
            <person name="Herrera S."/>
            <person name="Cordes E."/>
        </authorList>
    </citation>
    <scope>NUCLEOTIDE SEQUENCE</scope>
    <source>
        <strain evidence="1">USNM1676648</strain>
        <tissue evidence="1">Polyp</tissue>
    </source>
</reference>
<comment type="caution">
    <text evidence="1">The sequence shown here is derived from an EMBL/GenBank/DDBJ whole genome shotgun (WGS) entry which is preliminary data.</text>
</comment>
<sequence length="117" mass="13266">MLSQWRELIEVYCQWEQDELLRLGTVQSLQFIGITLLWYVVRCKEESDLHSCFVETAIGVLSSTLCLLQDEEEDIRATAAEFVALIPEPAGSVTCSAAIQIVLQFMVKHFWCIPDVG</sequence>